<dbReference type="EMBL" id="JANPWB010000016">
    <property type="protein sequence ID" value="KAJ1081264.1"/>
    <property type="molecule type" value="Genomic_DNA"/>
</dbReference>
<dbReference type="AlphaFoldDB" id="A0AAV7KS22"/>
<reference evidence="1" key="1">
    <citation type="journal article" date="2022" name="bioRxiv">
        <title>Sequencing and chromosome-scale assembly of the giantPleurodeles waltlgenome.</title>
        <authorList>
            <person name="Brown T."/>
            <person name="Elewa A."/>
            <person name="Iarovenko S."/>
            <person name="Subramanian E."/>
            <person name="Araus A.J."/>
            <person name="Petzold A."/>
            <person name="Susuki M."/>
            <person name="Suzuki K.-i.T."/>
            <person name="Hayashi T."/>
            <person name="Toyoda A."/>
            <person name="Oliveira C."/>
            <person name="Osipova E."/>
            <person name="Leigh N.D."/>
            <person name="Simon A."/>
            <person name="Yun M.H."/>
        </authorList>
    </citation>
    <scope>NUCLEOTIDE SEQUENCE</scope>
    <source>
        <strain evidence="1">20211129_DDA</strain>
        <tissue evidence="1">Liver</tissue>
    </source>
</reference>
<name>A0AAV7KS22_PLEWA</name>
<protein>
    <submittedName>
        <fullName evidence="1">Uncharacterized protein</fullName>
    </submittedName>
</protein>
<dbReference type="Proteomes" id="UP001066276">
    <property type="component" value="Chromosome 12"/>
</dbReference>
<keyword evidence="2" id="KW-1185">Reference proteome</keyword>
<organism evidence="1 2">
    <name type="scientific">Pleurodeles waltl</name>
    <name type="common">Iberian ribbed newt</name>
    <dbReference type="NCBI Taxonomy" id="8319"/>
    <lineage>
        <taxon>Eukaryota</taxon>
        <taxon>Metazoa</taxon>
        <taxon>Chordata</taxon>
        <taxon>Craniata</taxon>
        <taxon>Vertebrata</taxon>
        <taxon>Euteleostomi</taxon>
        <taxon>Amphibia</taxon>
        <taxon>Batrachia</taxon>
        <taxon>Caudata</taxon>
        <taxon>Salamandroidea</taxon>
        <taxon>Salamandridae</taxon>
        <taxon>Pleurodelinae</taxon>
        <taxon>Pleurodeles</taxon>
    </lineage>
</organism>
<comment type="caution">
    <text evidence="1">The sequence shown here is derived from an EMBL/GenBank/DDBJ whole genome shotgun (WGS) entry which is preliminary data.</text>
</comment>
<sequence length="82" mass="9261">MTCDHKEVPCLNDKVKAENGRMTTGLYIRPMDRNSLLDFRSAHLRAPTESLPGHNSYSSREASWLTETEKGECCARTAAEFK</sequence>
<evidence type="ECO:0000313" key="2">
    <source>
        <dbReference type="Proteomes" id="UP001066276"/>
    </source>
</evidence>
<evidence type="ECO:0000313" key="1">
    <source>
        <dbReference type="EMBL" id="KAJ1081264.1"/>
    </source>
</evidence>
<proteinExistence type="predicted"/>
<accession>A0AAV7KS22</accession>
<gene>
    <name evidence="1" type="ORF">NDU88_001447</name>
</gene>